<dbReference type="Gene3D" id="2.130.10.10">
    <property type="entry name" value="YVTN repeat-like/Quinoprotein amine dehydrogenase"/>
    <property type="match status" value="1"/>
</dbReference>
<sequence length="418" mass="45260">MSWLPTPEQRSRKDLLATIVLVLVASILLAGIWLTSQQRKIDHSLADTPASVAKGATQGAVPQLLREAWTHSTEAPSLIARESGALVVNDSRVTTIDALTGAERWHYDQQREICGLASPSKWQEVAIVFRGPKGCGEVISFDLASGQYAHTRDALGPENVTVFAGNRRAGTYAPERVELWRDDLVRTVEVGQQEAPHQPNQLTYTECSITSVQAHEDLLVTAQQCPQKKKKLVRLLKATPEESETPEVLHEYTVPAGAEVVSATDKAALIYIPPSQDKGPRTQLLQDDGTFETQPSSAAGDVELKDRTAHEGALAMWFDGTRLRTYDAETLKPAFTVEGALGTGAMMGGKLLVPVNAGIAVIDPTRGTRERIIPVDRGTYRGEVTLKAPAHGAIVERRGDTVVGLVDQAVKNSEESAP</sequence>
<keyword evidence="1" id="KW-0812">Transmembrane</keyword>
<keyword evidence="1" id="KW-1133">Transmembrane helix</keyword>
<keyword evidence="3" id="KW-1185">Reference proteome</keyword>
<reference evidence="3" key="1">
    <citation type="submission" date="2019-10" db="EMBL/GenBank/DDBJ databases">
        <title>Complete genome sequence of Corynebacterium urogenitalis DSM 108747, isolated from the genital tract of a cow.</title>
        <authorList>
            <person name="Ruckert C."/>
            <person name="Ballas P."/>
            <person name="Wagener K."/>
            <person name="Drillich M."/>
            <person name="Kaempfer P."/>
            <person name="Busse H.-J."/>
            <person name="Ehling-Schulz M."/>
        </authorList>
    </citation>
    <scope>NUCLEOTIDE SEQUENCE [LARGE SCALE GENOMIC DNA]</scope>
    <source>
        <strain evidence="3">LMM 1652</strain>
    </source>
</reference>
<proteinExistence type="predicted"/>
<dbReference type="InterPro" id="IPR015943">
    <property type="entry name" value="WD40/YVTN_repeat-like_dom_sf"/>
</dbReference>
<accession>A0A5J6Z7M6</accession>
<evidence type="ECO:0000313" key="2">
    <source>
        <dbReference type="EMBL" id="QFQ02936.1"/>
    </source>
</evidence>
<dbReference type="KEGG" id="cuo:CUROG_07940"/>
<keyword evidence="1" id="KW-0472">Membrane</keyword>
<organism evidence="2 3">
    <name type="scientific">Corynebacterium urogenitale</name>
    <dbReference type="NCBI Taxonomy" id="2487892"/>
    <lineage>
        <taxon>Bacteria</taxon>
        <taxon>Bacillati</taxon>
        <taxon>Actinomycetota</taxon>
        <taxon>Actinomycetes</taxon>
        <taxon>Mycobacteriales</taxon>
        <taxon>Corynebacteriaceae</taxon>
        <taxon>Corynebacterium</taxon>
    </lineage>
</organism>
<dbReference type="RefSeq" id="WP_151903240.1">
    <property type="nucleotide sequence ID" value="NZ_CP045032.1"/>
</dbReference>
<dbReference type="AlphaFoldDB" id="A0A5J6Z7M6"/>
<dbReference type="EMBL" id="CP045032">
    <property type="protein sequence ID" value="QFQ02936.1"/>
    <property type="molecule type" value="Genomic_DNA"/>
</dbReference>
<dbReference type="SUPFAM" id="SSF50998">
    <property type="entry name" value="Quinoprotein alcohol dehydrogenase-like"/>
    <property type="match status" value="1"/>
</dbReference>
<dbReference type="OrthoDB" id="5182370at2"/>
<name>A0A5J6Z7M6_9CORY</name>
<feature type="transmembrane region" description="Helical" evidence="1">
    <location>
        <begin position="15"/>
        <end position="34"/>
    </location>
</feature>
<protein>
    <submittedName>
        <fullName evidence="2">Uncharacterized protein</fullName>
    </submittedName>
</protein>
<gene>
    <name evidence="2" type="ORF">CUROG_07940</name>
</gene>
<dbReference type="Proteomes" id="UP000326711">
    <property type="component" value="Chromosome"/>
</dbReference>
<evidence type="ECO:0000256" key="1">
    <source>
        <dbReference type="SAM" id="Phobius"/>
    </source>
</evidence>
<dbReference type="InterPro" id="IPR011047">
    <property type="entry name" value="Quinoprotein_ADH-like_sf"/>
</dbReference>
<evidence type="ECO:0000313" key="3">
    <source>
        <dbReference type="Proteomes" id="UP000326711"/>
    </source>
</evidence>